<dbReference type="AlphaFoldDB" id="A0A1M3TN18"/>
<name>A0A1M3TN18_ASPLC</name>
<protein>
    <submittedName>
        <fullName evidence="1">Uncharacterized protein</fullName>
    </submittedName>
</protein>
<dbReference type="OrthoDB" id="10363093at2759"/>
<dbReference type="EMBL" id="KV878239">
    <property type="protein sequence ID" value="OJZ88044.1"/>
    <property type="molecule type" value="Genomic_DNA"/>
</dbReference>
<reference evidence="2" key="1">
    <citation type="journal article" date="2017" name="Genome Biol.">
        <title>Comparative genomics reveals high biological diversity and specific adaptations in the industrially and medically important fungal genus Aspergillus.</title>
        <authorList>
            <person name="de Vries R.P."/>
            <person name="Riley R."/>
            <person name="Wiebenga A."/>
            <person name="Aguilar-Osorio G."/>
            <person name="Amillis S."/>
            <person name="Uchima C.A."/>
            <person name="Anderluh G."/>
            <person name="Asadollahi M."/>
            <person name="Askin M."/>
            <person name="Barry K."/>
            <person name="Battaglia E."/>
            <person name="Bayram O."/>
            <person name="Benocci T."/>
            <person name="Braus-Stromeyer S.A."/>
            <person name="Caldana C."/>
            <person name="Canovas D."/>
            <person name="Cerqueira G.C."/>
            <person name="Chen F."/>
            <person name="Chen W."/>
            <person name="Choi C."/>
            <person name="Clum A."/>
            <person name="Dos Santos R.A."/>
            <person name="Damasio A.R."/>
            <person name="Diallinas G."/>
            <person name="Emri T."/>
            <person name="Fekete E."/>
            <person name="Flipphi M."/>
            <person name="Freyberg S."/>
            <person name="Gallo A."/>
            <person name="Gournas C."/>
            <person name="Habgood R."/>
            <person name="Hainaut M."/>
            <person name="Harispe M.L."/>
            <person name="Henrissat B."/>
            <person name="Hilden K.S."/>
            <person name="Hope R."/>
            <person name="Hossain A."/>
            <person name="Karabika E."/>
            <person name="Karaffa L."/>
            <person name="Karanyi Z."/>
            <person name="Krasevec N."/>
            <person name="Kuo A."/>
            <person name="Kusch H."/>
            <person name="LaButti K."/>
            <person name="Lagendijk E.L."/>
            <person name="Lapidus A."/>
            <person name="Levasseur A."/>
            <person name="Lindquist E."/>
            <person name="Lipzen A."/>
            <person name="Logrieco A.F."/>
            <person name="MacCabe A."/>
            <person name="Maekelae M.R."/>
            <person name="Malavazi I."/>
            <person name="Melin P."/>
            <person name="Meyer V."/>
            <person name="Mielnichuk N."/>
            <person name="Miskei M."/>
            <person name="Molnar A.P."/>
            <person name="Mule G."/>
            <person name="Ngan C.Y."/>
            <person name="Orejas M."/>
            <person name="Orosz E."/>
            <person name="Ouedraogo J.P."/>
            <person name="Overkamp K.M."/>
            <person name="Park H.-S."/>
            <person name="Perrone G."/>
            <person name="Piumi F."/>
            <person name="Punt P.J."/>
            <person name="Ram A.F."/>
            <person name="Ramon A."/>
            <person name="Rauscher S."/>
            <person name="Record E."/>
            <person name="Riano-Pachon D.M."/>
            <person name="Robert V."/>
            <person name="Roehrig J."/>
            <person name="Ruller R."/>
            <person name="Salamov A."/>
            <person name="Salih N.S."/>
            <person name="Samson R.A."/>
            <person name="Sandor E."/>
            <person name="Sanguinetti M."/>
            <person name="Schuetze T."/>
            <person name="Sepcic K."/>
            <person name="Shelest E."/>
            <person name="Sherlock G."/>
            <person name="Sophianopoulou V."/>
            <person name="Squina F.M."/>
            <person name="Sun H."/>
            <person name="Susca A."/>
            <person name="Todd R.B."/>
            <person name="Tsang A."/>
            <person name="Unkles S.E."/>
            <person name="van de Wiele N."/>
            <person name="van Rossen-Uffink D."/>
            <person name="Oliveira J.V."/>
            <person name="Vesth T.C."/>
            <person name="Visser J."/>
            <person name="Yu J.-H."/>
            <person name="Zhou M."/>
            <person name="Andersen M.R."/>
            <person name="Archer D.B."/>
            <person name="Baker S.E."/>
            <person name="Benoit I."/>
            <person name="Brakhage A.A."/>
            <person name="Braus G.H."/>
            <person name="Fischer R."/>
            <person name="Frisvad J.C."/>
            <person name="Goldman G.H."/>
            <person name="Houbraken J."/>
            <person name="Oakley B."/>
            <person name="Pocsi I."/>
            <person name="Scazzocchio C."/>
            <person name="Seiboth B."/>
            <person name="vanKuyk P.A."/>
            <person name="Wortman J."/>
            <person name="Dyer P.S."/>
            <person name="Grigoriev I.V."/>
        </authorList>
    </citation>
    <scope>NUCLEOTIDE SEQUENCE [LARGE SCALE GENOMIC DNA]</scope>
    <source>
        <strain evidence="2">CBS 106.47</strain>
    </source>
</reference>
<organism evidence="1 2">
    <name type="scientific">Aspergillus luchuensis (strain CBS 106.47)</name>
    <dbReference type="NCBI Taxonomy" id="1137211"/>
    <lineage>
        <taxon>Eukaryota</taxon>
        <taxon>Fungi</taxon>
        <taxon>Dikarya</taxon>
        <taxon>Ascomycota</taxon>
        <taxon>Pezizomycotina</taxon>
        <taxon>Eurotiomycetes</taxon>
        <taxon>Eurotiomycetidae</taxon>
        <taxon>Eurotiales</taxon>
        <taxon>Aspergillaceae</taxon>
        <taxon>Aspergillus</taxon>
        <taxon>Aspergillus subgen. Circumdati</taxon>
    </lineage>
</organism>
<proteinExistence type="predicted"/>
<accession>A0A1M3TN18</accession>
<evidence type="ECO:0000313" key="2">
    <source>
        <dbReference type="Proteomes" id="UP000184063"/>
    </source>
</evidence>
<dbReference type="Proteomes" id="UP000184063">
    <property type="component" value="Unassembled WGS sequence"/>
</dbReference>
<gene>
    <name evidence="1" type="ORF">ASPFODRAFT_58915</name>
</gene>
<dbReference type="VEuPathDB" id="FungiDB:ASPFODRAFT_58915"/>
<evidence type="ECO:0000313" key="1">
    <source>
        <dbReference type="EMBL" id="OJZ88044.1"/>
    </source>
</evidence>
<sequence length="138" mass="14694">MDALDGLKVKQAPWGVVAVCGRGSGEKCGDAIDLPRISATRCASQPLGLPVVPLSSRLQPGSALRLGVRETRMSLPRLPRGNSTPWGCRSKLEHLIGACSLSSRELFDLRPAINDSSVEGMTTPAISLPDITSWSNEE</sequence>